<dbReference type="EMBL" id="CP000267">
    <property type="protein sequence ID" value="ABD70975.1"/>
    <property type="molecule type" value="Genomic_DNA"/>
</dbReference>
<feature type="region of interest" description="Disordered" evidence="1">
    <location>
        <begin position="162"/>
        <end position="185"/>
    </location>
</feature>
<dbReference type="OrthoDB" id="8526034at2"/>
<accession>Q21TC8</accession>
<dbReference type="eggNOG" id="ENOG502ZBP6">
    <property type="taxonomic scope" value="Bacteria"/>
</dbReference>
<name>Q21TC8_ALBFT</name>
<dbReference type="AlphaFoldDB" id="Q21TC8"/>
<reference evidence="3" key="1">
    <citation type="submission" date="2006-02" db="EMBL/GenBank/DDBJ databases">
        <title>Complete sequence of chromosome of Rhodoferax ferrireducens DSM 15236.</title>
        <authorList>
            <person name="Copeland A."/>
            <person name="Lucas S."/>
            <person name="Lapidus A."/>
            <person name="Barry K."/>
            <person name="Detter J.C."/>
            <person name="Glavina del Rio T."/>
            <person name="Hammon N."/>
            <person name="Israni S."/>
            <person name="Pitluck S."/>
            <person name="Brettin T."/>
            <person name="Bruce D."/>
            <person name="Han C."/>
            <person name="Tapia R."/>
            <person name="Gilna P."/>
            <person name="Kiss H."/>
            <person name="Schmutz J."/>
            <person name="Larimer F."/>
            <person name="Land M."/>
            <person name="Kyrpides N."/>
            <person name="Ivanova N."/>
            <person name="Richardson P."/>
        </authorList>
    </citation>
    <scope>NUCLEOTIDE SEQUENCE [LARGE SCALE GENOMIC DNA]</scope>
    <source>
        <strain evidence="3">ATCC BAA-621 / DSM 15236 / T118</strain>
    </source>
</reference>
<evidence type="ECO:0008006" key="4">
    <source>
        <dbReference type="Google" id="ProtNLM"/>
    </source>
</evidence>
<sequence length="185" mass="21236">MPTLRPSIEVAVVMQRVKTTGPSSRWQPWRWELADVVMQDDGFGITPRLLYKNDSEERWLHPGYRVELFKDDAEGYHLNASTQTPGWFVLWRMEEEASISDEPIAKPEMVSLSYYDAGRWLDAQETVEQVPAPAPVVAWLQAFVDEHHVVELKRRKRPESFRALTDRFGQPASVSTQKKSGGEHG</sequence>
<dbReference type="Pfam" id="PF11749">
    <property type="entry name" value="DUF3305"/>
    <property type="match status" value="1"/>
</dbReference>
<protein>
    <recommendedName>
        <fullName evidence="4">DUF3305 domain-containing protein</fullName>
    </recommendedName>
</protein>
<dbReference type="Proteomes" id="UP000008332">
    <property type="component" value="Chromosome"/>
</dbReference>
<dbReference type="RefSeq" id="WP_011465538.1">
    <property type="nucleotide sequence ID" value="NC_007908.1"/>
</dbReference>
<gene>
    <name evidence="2" type="ordered locus">Rfer_3266</name>
</gene>
<dbReference type="KEGG" id="rfr:Rfer_3266"/>
<organism evidence="2 3">
    <name type="scientific">Albidiferax ferrireducens (strain ATCC BAA-621 / DSM 15236 / T118)</name>
    <name type="common">Rhodoferax ferrireducens</name>
    <dbReference type="NCBI Taxonomy" id="338969"/>
    <lineage>
        <taxon>Bacteria</taxon>
        <taxon>Pseudomonadati</taxon>
        <taxon>Pseudomonadota</taxon>
        <taxon>Betaproteobacteria</taxon>
        <taxon>Burkholderiales</taxon>
        <taxon>Comamonadaceae</taxon>
        <taxon>Rhodoferax</taxon>
    </lineage>
</organism>
<evidence type="ECO:0000313" key="2">
    <source>
        <dbReference type="EMBL" id="ABD70975.1"/>
    </source>
</evidence>
<dbReference type="STRING" id="338969.Rfer_3266"/>
<dbReference type="InterPro" id="IPR021736">
    <property type="entry name" value="DUF3305"/>
</dbReference>
<dbReference type="HOGENOM" id="CLU_114505_1_0_4"/>
<evidence type="ECO:0000313" key="3">
    <source>
        <dbReference type="Proteomes" id="UP000008332"/>
    </source>
</evidence>
<evidence type="ECO:0000256" key="1">
    <source>
        <dbReference type="SAM" id="MobiDB-lite"/>
    </source>
</evidence>
<keyword evidence="3" id="KW-1185">Reference proteome</keyword>
<proteinExistence type="predicted"/>